<evidence type="ECO:0000313" key="2">
    <source>
        <dbReference type="Proteomes" id="UP000051922"/>
    </source>
</evidence>
<organism evidence="1 2">
    <name type="scientific">Lacticaseibacillus pantheris DSM 15945 = JCM 12539 = NBRC 106106</name>
    <dbReference type="NCBI Taxonomy" id="1423783"/>
    <lineage>
        <taxon>Bacteria</taxon>
        <taxon>Bacillati</taxon>
        <taxon>Bacillota</taxon>
        <taxon>Bacilli</taxon>
        <taxon>Lactobacillales</taxon>
        <taxon>Lactobacillaceae</taxon>
        <taxon>Lacticaseibacillus</taxon>
    </lineage>
</organism>
<keyword evidence="2" id="KW-1185">Reference proteome</keyword>
<proteinExistence type="predicted"/>
<dbReference type="RefSeq" id="WP_054651029.1">
    <property type="nucleotide sequence ID" value="NZ_AZFJ01000059.1"/>
</dbReference>
<reference evidence="1 2" key="1">
    <citation type="journal article" date="2015" name="Genome Announc.">
        <title>Expanding the biotechnology potential of lactobacilli through comparative genomics of 213 strains and associated genera.</title>
        <authorList>
            <person name="Sun Z."/>
            <person name="Harris H.M."/>
            <person name="McCann A."/>
            <person name="Guo C."/>
            <person name="Argimon S."/>
            <person name="Zhang W."/>
            <person name="Yang X."/>
            <person name="Jeffery I.B."/>
            <person name="Cooney J.C."/>
            <person name="Kagawa T.F."/>
            <person name="Liu W."/>
            <person name="Song Y."/>
            <person name="Salvetti E."/>
            <person name="Wrobel A."/>
            <person name="Rasinkangas P."/>
            <person name="Parkhill J."/>
            <person name="Rea M.C."/>
            <person name="O'Sullivan O."/>
            <person name="Ritari J."/>
            <person name="Douillard F.P."/>
            <person name="Paul Ross R."/>
            <person name="Yang R."/>
            <person name="Briner A.E."/>
            <person name="Felis G.E."/>
            <person name="de Vos W.M."/>
            <person name="Barrangou R."/>
            <person name="Klaenhammer T.R."/>
            <person name="Caufield P.W."/>
            <person name="Cui Y."/>
            <person name="Zhang H."/>
            <person name="O'Toole P.W."/>
        </authorList>
    </citation>
    <scope>NUCLEOTIDE SEQUENCE [LARGE SCALE GENOMIC DNA]</scope>
    <source>
        <strain evidence="1 2">DSM 15945</strain>
    </source>
</reference>
<dbReference type="EMBL" id="AZFJ01000059">
    <property type="protein sequence ID" value="KRL84728.1"/>
    <property type="molecule type" value="Genomic_DNA"/>
</dbReference>
<comment type="caution">
    <text evidence="1">The sequence shown here is derived from an EMBL/GenBank/DDBJ whole genome shotgun (WGS) entry which is preliminary data.</text>
</comment>
<dbReference type="Proteomes" id="UP000051922">
    <property type="component" value="Unassembled WGS sequence"/>
</dbReference>
<sequence>MEAKQKLIAKMLELQHLFEQQNDSDSKQIVATIKQTVARTADKKIQGANVAPQVKPISHIIRTKMSADNYQLTLEQRTTLFDMEGLAEDIANKFMSGIPNL</sequence>
<dbReference type="STRING" id="1423783.FC50_GL002045"/>
<dbReference type="OrthoDB" id="2327708at2"/>
<evidence type="ECO:0000313" key="1">
    <source>
        <dbReference type="EMBL" id="KRL84728.1"/>
    </source>
</evidence>
<protein>
    <submittedName>
        <fullName evidence="1">Uncharacterized protein</fullName>
    </submittedName>
</protein>
<dbReference type="PATRIC" id="fig|1423783.4.peg.2095"/>
<gene>
    <name evidence="1" type="ORF">FC50_GL002045</name>
</gene>
<name>A0A0R1U0P6_9LACO</name>
<dbReference type="AlphaFoldDB" id="A0A0R1U0P6"/>
<accession>A0A0R1U0P6</accession>